<keyword evidence="1 5" id="KW-0808">Transferase</keyword>
<dbReference type="PANTHER" id="PTHR10434:SF11">
    <property type="entry name" value="1-ACYL-SN-GLYCEROL-3-PHOSPHATE ACYLTRANSFERASE"/>
    <property type="match status" value="1"/>
</dbReference>
<evidence type="ECO:0000256" key="3">
    <source>
        <dbReference type="SAM" id="MobiDB-lite"/>
    </source>
</evidence>
<feature type="compositionally biased region" description="Basic and acidic residues" evidence="3">
    <location>
        <begin position="223"/>
        <end position="239"/>
    </location>
</feature>
<organism evidence="5 6">
    <name type="scientific">Spelaeicoccus albus</name>
    <dbReference type="NCBI Taxonomy" id="1280376"/>
    <lineage>
        <taxon>Bacteria</taxon>
        <taxon>Bacillati</taxon>
        <taxon>Actinomycetota</taxon>
        <taxon>Actinomycetes</taxon>
        <taxon>Micrococcales</taxon>
        <taxon>Brevibacteriaceae</taxon>
        <taxon>Spelaeicoccus</taxon>
    </lineage>
</organism>
<dbReference type="SMART" id="SM00563">
    <property type="entry name" value="PlsC"/>
    <property type="match status" value="1"/>
</dbReference>
<dbReference type="Proteomes" id="UP000539111">
    <property type="component" value="Unassembled WGS sequence"/>
</dbReference>
<keyword evidence="2 5" id="KW-0012">Acyltransferase</keyword>
<dbReference type="SUPFAM" id="SSF69593">
    <property type="entry name" value="Glycerol-3-phosphate (1)-acyltransferase"/>
    <property type="match status" value="1"/>
</dbReference>
<dbReference type="CDD" id="cd07989">
    <property type="entry name" value="LPLAT_AGPAT-like"/>
    <property type="match status" value="1"/>
</dbReference>
<dbReference type="InterPro" id="IPR002123">
    <property type="entry name" value="Plipid/glycerol_acylTrfase"/>
</dbReference>
<evidence type="ECO:0000256" key="2">
    <source>
        <dbReference type="ARBA" id="ARBA00023315"/>
    </source>
</evidence>
<comment type="caution">
    <text evidence="5">The sequence shown here is derived from an EMBL/GenBank/DDBJ whole genome shotgun (WGS) entry which is preliminary data.</text>
</comment>
<dbReference type="EC" id="2.3.1.51" evidence="5"/>
<evidence type="ECO:0000313" key="5">
    <source>
        <dbReference type="EMBL" id="NYI68394.1"/>
    </source>
</evidence>
<accession>A0A7Z0D3V8</accession>
<feature type="domain" description="Phospholipid/glycerol acyltransferase" evidence="4">
    <location>
        <begin position="34"/>
        <end position="153"/>
    </location>
</feature>
<feature type="region of interest" description="Disordered" evidence="3">
    <location>
        <begin position="208"/>
        <end position="249"/>
    </location>
</feature>
<dbReference type="GO" id="GO:0006654">
    <property type="term" value="P:phosphatidic acid biosynthetic process"/>
    <property type="evidence" value="ECO:0007669"/>
    <property type="project" value="TreeGrafter"/>
</dbReference>
<protein>
    <submittedName>
        <fullName evidence="5">1-acyl-sn-glycerol-3-phosphate acyltransferase</fullName>
        <ecNumber evidence="5">2.3.1.51</ecNumber>
    </submittedName>
</protein>
<evidence type="ECO:0000313" key="6">
    <source>
        <dbReference type="Proteomes" id="UP000539111"/>
    </source>
</evidence>
<dbReference type="EMBL" id="JACBZP010000001">
    <property type="protein sequence ID" value="NYI68394.1"/>
    <property type="molecule type" value="Genomic_DNA"/>
</dbReference>
<evidence type="ECO:0000259" key="4">
    <source>
        <dbReference type="SMART" id="SM00563"/>
    </source>
</evidence>
<dbReference type="PANTHER" id="PTHR10434">
    <property type="entry name" value="1-ACYL-SN-GLYCEROL-3-PHOSPHATE ACYLTRANSFERASE"/>
    <property type="match status" value="1"/>
</dbReference>
<dbReference type="GO" id="GO:0003841">
    <property type="term" value="F:1-acylglycerol-3-phosphate O-acyltransferase activity"/>
    <property type="evidence" value="ECO:0007669"/>
    <property type="project" value="UniProtKB-EC"/>
</dbReference>
<dbReference type="RefSeq" id="WP_179428747.1">
    <property type="nucleotide sequence ID" value="NZ_JACBZP010000001.1"/>
</dbReference>
<keyword evidence="6" id="KW-1185">Reference proteome</keyword>
<dbReference type="GO" id="GO:0005886">
    <property type="term" value="C:plasma membrane"/>
    <property type="evidence" value="ECO:0007669"/>
    <property type="project" value="TreeGrafter"/>
</dbReference>
<evidence type="ECO:0000256" key="1">
    <source>
        <dbReference type="ARBA" id="ARBA00022679"/>
    </source>
</evidence>
<sequence>MWFALARGIASPLARLIFFPKVIGRKNIPKKGRVLLASNHLAFVDSIVITLVAPRRVSFMAKDEYFTTPGFKGWCMRMFFTAIGAVSVKRGAGAAAQAALDKGLDILESDGAYAVYPEGTRSLDGRLYRGRTGVAWLALQSKAPIVPVALKDTPKLLPKGAKLPRLHRITVQFGEMIEPKPDVNAKSARSRRELTDRVMDAIHEMSGQELAGRYNSPGGKSPLMDKVRDKFRQFTDRTHPTAPDDSTEE</sequence>
<name>A0A7Z0D3V8_9MICO</name>
<dbReference type="AlphaFoldDB" id="A0A7Z0D3V8"/>
<dbReference type="Pfam" id="PF01553">
    <property type="entry name" value="Acyltransferase"/>
    <property type="match status" value="1"/>
</dbReference>
<reference evidence="5 6" key="1">
    <citation type="submission" date="2020-07" db="EMBL/GenBank/DDBJ databases">
        <title>Sequencing the genomes of 1000 actinobacteria strains.</title>
        <authorList>
            <person name="Klenk H.-P."/>
        </authorList>
    </citation>
    <scope>NUCLEOTIDE SEQUENCE [LARGE SCALE GENOMIC DNA]</scope>
    <source>
        <strain evidence="5 6">DSM 26341</strain>
    </source>
</reference>
<gene>
    <name evidence="5" type="ORF">BJY26_002700</name>
</gene>
<proteinExistence type="predicted"/>